<dbReference type="PANTHER" id="PTHR30349:SF81">
    <property type="entry name" value="TYROSINE RECOMBINASE XERC"/>
    <property type="match status" value="1"/>
</dbReference>
<keyword evidence="1" id="KW-0159">Chromosome partition</keyword>
<evidence type="ECO:0000313" key="9">
    <source>
        <dbReference type="Proteomes" id="UP001375382"/>
    </source>
</evidence>
<dbReference type="InterPro" id="IPR050090">
    <property type="entry name" value="Tyrosine_recombinase_XerCD"/>
</dbReference>
<evidence type="ECO:0000256" key="5">
    <source>
        <dbReference type="PROSITE-ProRule" id="PRU01248"/>
    </source>
</evidence>
<dbReference type="EMBL" id="JALAAR010000032">
    <property type="protein sequence ID" value="MEH8019552.1"/>
    <property type="molecule type" value="Genomic_DNA"/>
</dbReference>
<dbReference type="Gene3D" id="1.10.150.130">
    <property type="match status" value="1"/>
</dbReference>
<evidence type="ECO:0000256" key="3">
    <source>
        <dbReference type="ARBA" id="ARBA00023125"/>
    </source>
</evidence>
<reference evidence="8 9" key="1">
    <citation type="journal article" date="2023" name="Ecotoxicol. Environ. Saf.">
        <title>Mercury remediation potential of mercury-resistant strain Rheinheimera metallidurans sp. nov. isolated from a municipal waste dumping site.</title>
        <authorList>
            <person name="Yadav V."/>
            <person name="Manjhi A."/>
            <person name="Vadakedath N."/>
        </authorList>
    </citation>
    <scope>NUCLEOTIDE SEQUENCE [LARGE SCALE GENOMIC DNA]</scope>
    <source>
        <strain evidence="8 9">E-49</strain>
    </source>
</reference>
<evidence type="ECO:0000256" key="1">
    <source>
        <dbReference type="ARBA" id="ARBA00022829"/>
    </source>
</evidence>
<dbReference type="Pfam" id="PF00589">
    <property type="entry name" value="Phage_integrase"/>
    <property type="match status" value="1"/>
</dbReference>
<comment type="caution">
    <text evidence="8">The sequence shown here is derived from an EMBL/GenBank/DDBJ whole genome shotgun (WGS) entry which is preliminary data.</text>
</comment>
<sequence length="315" mass="36148">MLLTKPDSLGFSVCAQYYLDYCRAKGQSENTVQSKDDAIRLFEAWALPLGITLVSQIDTNVLDSYQQYLNRYRKPFDGQPLALGTIRYRLTSISVMMRILTRKAVLSHNPCEHFELPRLGRRLPKPVLSEGEVQKVLEQSTLYGLKGIRDRAIMQTYYASGIRRNELRKLKVEDIDFVQRQLRVDQGKGHKDRYVPIAISACQWIYRYLKEVRPSLMNELSDRSLFLANSGKPYRAAQLSELVAKYIRLSGVQKSGACNQYRHAAATHMVDNGADIRYVQEFLGHADLSTTQIYVHVSIEKLREVYNKTHPAARL</sequence>
<protein>
    <submittedName>
        <fullName evidence="8">Tyrosine-type recombinase/integrase</fullName>
    </submittedName>
</protein>
<proteinExistence type="predicted"/>
<gene>
    <name evidence="8" type="ORF">MN202_20140</name>
</gene>
<keyword evidence="4" id="KW-0233">DNA recombination</keyword>
<dbReference type="PROSITE" id="PS51898">
    <property type="entry name" value="TYR_RECOMBINASE"/>
    <property type="match status" value="1"/>
</dbReference>
<keyword evidence="9" id="KW-1185">Reference proteome</keyword>
<dbReference type="Gene3D" id="1.10.443.10">
    <property type="entry name" value="Intergrase catalytic core"/>
    <property type="match status" value="1"/>
</dbReference>
<evidence type="ECO:0000259" key="6">
    <source>
        <dbReference type="PROSITE" id="PS51898"/>
    </source>
</evidence>
<keyword evidence="3 5" id="KW-0238">DNA-binding</keyword>
<dbReference type="PANTHER" id="PTHR30349">
    <property type="entry name" value="PHAGE INTEGRASE-RELATED"/>
    <property type="match status" value="1"/>
</dbReference>
<evidence type="ECO:0000256" key="4">
    <source>
        <dbReference type="ARBA" id="ARBA00023172"/>
    </source>
</evidence>
<evidence type="ECO:0000259" key="7">
    <source>
        <dbReference type="PROSITE" id="PS51900"/>
    </source>
</evidence>
<feature type="domain" description="Core-binding (CB)" evidence="7">
    <location>
        <begin position="9"/>
        <end position="101"/>
    </location>
</feature>
<evidence type="ECO:0000313" key="8">
    <source>
        <dbReference type="EMBL" id="MEH8019552.1"/>
    </source>
</evidence>
<name>A0ABU8CDZ4_9GAMM</name>
<dbReference type="InterPro" id="IPR011010">
    <property type="entry name" value="DNA_brk_join_enz"/>
</dbReference>
<dbReference type="InterPro" id="IPR002104">
    <property type="entry name" value="Integrase_catalytic"/>
</dbReference>
<keyword evidence="2" id="KW-0229">DNA integration</keyword>
<accession>A0ABU8CDZ4</accession>
<dbReference type="InterPro" id="IPR013762">
    <property type="entry name" value="Integrase-like_cat_sf"/>
</dbReference>
<feature type="domain" description="Tyr recombinase" evidence="6">
    <location>
        <begin position="122"/>
        <end position="307"/>
    </location>
</feature>
<evidence type="ECO:0000256" key="2">
    <source>
        <dbReference type="ARBA" id="ARBA00022908"/>
    </source>
</evidence>
<dbReference type="Proteomes" id="UP001375382">
    <property type="component" value="Unassembled WGS sequence"/>
</dbReference>
<dbReference type="RefSeq" id="WP_335737928.1">
    <property type="nucleotide sequence ID" value="NZ_JALAAR010000032.1"/>
</dbReference>
<dbReference type="InterPro" id="IPR010998">
    <property type="entry name" value="Integrase_recombinase_N"/>
</dbReference>
<dbReference type="SUPFAM" id="SSF56349">
    <property type="entry name" value="DNA breaking-rejoining enzymes"/>
    <property type="match status" value="1"/>
</dbReference>
<organism evidence="8 9">
    <name type="scientific">Rheinheimera muenzenbergensis</name>
    <dbReference type="NCBI Taxonomy" id="1193628"/>
    <lineage>
        <taxon>Bacteria</taxon>
        <taxon>Pseudomonadati</taxon>
        <taxon>Pseudomonadota</taxon>
        <taxon>Gammaproteobacteria</taxon>
        <taxon>Chromatiales</taxon>
        <taxon>Chromatiaceae</taxon>
        <taxon>Rheinheimera</taxon>
    </lineage>
</organism>
<dbReference type="InterPro" id="IPR044068">
    <property type="entry name" value="CB"/>
</dbReference>
<dbReference type="PROSITE" id="PS51900">
    <property type="entry name" value="CB"/>
    <property type="match status" value="1"/>
</dbReference>